<organism evidence="2">
    <name type="scientific">uncultured Thermoleophilia bacterium</name>
    <dbReference type="NCBI Taxonomy" id="1497501"/>
    <lineage>
        <taxon>Bacteria</taxon>
        <taxon>Bacillati</taxon>
        <taxon>Actinomycetota</taxon>
        <taxon>Thermoleophilia</taxon>
        <taxon>environmental samples</taxon>
    </lineage>
</organism>
<feature type="region of interest" description="Disordered" evidence="1">
    <location>
        <begin position="1"/>
        <end position="81"/>
    </location>
</feature>
<name>A0A6J4U855_9ACTN</name>
<evidence type="ECO:0000313" key="2">
    <source>
        <dbReference type="EMBL" id="CAA9541256.1"/>
    </source>
</evidence>
<gene>
    <name evidence="2" type="ORF">AVDCRST_MAG79-1882</name>
</gene>
<dbReference type="EMBL" id="CADCWC010000284">
    <property type="protein sequence ID" value="CAA9541256.1"/>
    <property type="molecule type" value="Genomic_DNA"/>
</dbReference>
<sequence length="81" mass="8488">MRKFPHETAADPPPGLEPEPSDRGPIVRAFRSSPSPAGPADVASGPRRAPRRDGATATYAAGRRDARPLLPGAGPRARRPA</sequence>
<proteinExistence type="predicted"/>
<dbReference type="AlphaFoldDB" id="A0A6J4U855"/>
<protein>
    <submittedName>
        <fullName evidence="2">Uncharacterized protein</fullName>
    </submittedName>
</protein>
<accession>A0A6J4U855</accession>
<evidence type="ECO:0000256" key="1">
    <source>
        <dbReference type="SAM" id="MobiDB-lite"/>
    </source>
</evidence>
<reference evidence="2" key="1">
    <citation type="submission" date="2020-02" db="EMBL/GenBank/DDBJ databases">
        <authorList>
            <person name="Meier V. D."/>
        </authorList>
    </citation>
    <scope>NUCLEOTIDE SEQUENCE</scope>
    <source>
        <strain evidence="2">AVDCRST_MAG79</strain>
    </source>
</reference>